<evidence type="ECO:0000313" key="1">
    <source>
        <dbReference type="EMBL" id="VAW44033.1"/>
    </source>
</evidence>
<dbReference type="AlphaFoldDB" id="A0A3B0VV53"/>
<name>A0A3B0VV53_9ZZZZ</name>
<dbReference type="EMBL" id="UOFA01000062">
    <property type="protein sequence ID" value="VAW44033.1"/>
    <property type="molecule type" value="Genomic_DNA"/>
</dbReference>
<organism evidence="1">
    <name type="scientific">hydrothermal vent metagenome</name>
    <dbReference type="NCBI Taxonomy" id="652676"/>
    <lineage>
        <taxon>unclassified sequences</taxon>
        <taxon>metagenomes</taxon>
        <taxon>ecological metagenomes</taxon>
    </lineage>
</organism>
<gene>
    <name evidence="1" type="ORF">MNBD_GAMMA02-509</name>
</gene>
<proteinExistence type="predicted"/>
<sequence length="98" mass="10803">MRVLFICISFLNFSVVTAQTYVVSPNEPSVFESFVVPPIAGQDFFLWSRDSGCYFNDYTVDPEVLVDIEADDIRVFNRGGLGGSGICVPPPSKIFTKG</sequence>
<protein>
    <submittedName>
        <fullName evidence="1">Uncharacterized protein</fullName>
    </submittedName>
</protein>
<accession>A0A3B0VV53</accession>
<reference evidence="1" key="1">
    <citation type="submission" date="2018-06" db="EMBL/GenBank/DDBJ databases">
        <authorList>
            <person name="Zhirakovskaya E."/>
        </authorList>
    </citation>
    <scope>NUCLEOTIDE SEQUENCE</scope>
</reference>